<dbReference type="GO" id="GO:0005634">
    <property type="term" value="C:nucleus"/>
    <property type="evidence" value="ECO:0007669"/>
    <property type="project" value="UniProtKB-SubCell"/>
</dbReference>
<dbReference type="SUPFAM" id="SSF50249">
    <property type="entry name" value="Nucleic acid-binding proteins"/>
    <property type="match status" value="1"/>
</dbReference>
<dbReference type="SUPFAM" id="SSF57701">
    <property type="entry name" value="Zn2/Cys6 DNA-binding domain"/>
    <property type="match status" value="1"/>
</dbReference>
<dbReference type="FunFam" id="4.10.950.10:FF:000001">
    <property type="entry name" value="50S ribosomal protein L2"/>
    <property type="match status" value="1"/>
</dbReference>
<keyword evidence="11" id="KW-0687">Ribonucleoprotein</keyword>
<dbReference type="GO" id="GO:0003677">
    <property type="term" value="F:DNA binding"/>
    <property type="evidence" value="ECO:0007669"/>
    <property type="project" value="UniProtKB-KW"/>
</dbReference>
<feature type="compositionally biased region" description="Basic residues" evidence="14">
    <location>
        <begin position="357"/>
        <end position="367"/>
    </location>
</feature>
<dbReference type="Pfam" id="PF03947">
    <property type="entry name" value="Ribosomal_L2_C"/>
    <property type="match status" value="1"/>
</dbReference>
<evidence type="ECO:0000259" key="15">
    <source>
        <dbReference type="PROSITE" id="PS50048"/>
    </source>
</evidence>
<feature type="compositionally biased region" description="Polar residues" evidence="14">
    <location>
        <begin position="1113"/>
        <end position="1146"/>
    </location>
</feature>
<dbReference type="PANTHER" id="PTHR47338:SF10">
    <property type="entry name" value="TRANSCRIPTION FACTOR DOMAIN-CONTAINING PROTEIN-RELATED"/>
    <property type="match status" value="1"/>
</dbReference>
<feature type="region of interest" description="Disordered" evidence="14">
    <location>
        <begin position="356"/>
        <end position="379"/>
    </location>
</feature>
<dbReference type="SMART" id="SM00066">
    <property type="entry name" value="GAL4"/>
    <property type="match status" value="1"/>
</dbReference>
<evidence type="ECO:0000256" key="5">
    <source>
        <dbReference type="ARBA" id="ARBA00022980"/>
    </source>
</evidence>
<comment type="subcellular location">
    <subcellularLocation>
        <location evidence="2">Mitochondrion</location>
    </subcellularLocation>
    <subcellularLocation>
        <location evidence="1">Nucleus</location>
    </subcellularLocation>
</comment>
<reference evidence="16" key="1">
    <citation type="journal article" date="2014" name="PLoS Genet.">
        <title>Signature Gene Expression Reveals Novel Clues to the Molecular Mechanisms of Dimorphic Transition in Penicillium marneffei.</title>
        <authorList>
            <person name="Yang E."/>
            <person name="Wang G."/>
            <person name="Cai J."/>
            <person name="Woo P.C."/>
            <person name="Lau S.K."/>
            <person name="Yuen K.-Y."/>
            <person name="Chow W.-N."/>
            <person name="Lin X."/>
        </authorList>
    </citation>
    <scope>NUCLEOTIDE SEQUENCE [LARGE SCALE GENOMIC DNA]</scope>
    <source>
        <strain evidence="16">PM1</strain>
    </source>
</reference>
<dbReference type="GO" id="GO:0005840">
    <property type="term" value="C:ribosome"/>
    <property type="evidence" value="ECO:0007669"/>
    <property type="project" value="UniProtKB-KW"/>
</dbReference>
<dbReference type="Gene3D" id="4.10.240.10">
    <property type="entry name" value="Zn(2)-C6 fungal-type DNA-binding domain"/>
    <property type="match status" value="1"/>
</dbReference>
<keyword evidence="10" id="KW-0539">Nucleus</keyword>
<proteinExistence type="inferred from homology"/>
<dbReference type="FunFam" id="2.40.50.140:FF:000128">
    <property type="entry name" value="50S ribosomal protein L2"/>
    <property type="match status" value="1"/>
</dbReference>
<dbReference type="InterPro" id="IPR001138">
    <property type="entry name" value="Zn2Cys6_DnaBD"/>
</dbReference>
<evidence type="ECO:0000256" key="11">
    <source>
        <dbReference type="ARBA" id="ARBA00023274"/>
    </source>
</evidence>
<feature type="compositionally biased region" description="Low complexity" evidence="14">
    <location>
        <begin position="587"/>
        <end position="600"/>
    </location>
</feature>
<evidence type="ECO:0000256" key="3">
    <source>
        <dbReference type="ARBA" id="ARBA00005636"/>
    </source>
</evidence>
<dbReference type="InterPro" id="IPR050815">
    <property type="entry name" value="TF_fung"/>
</dbReference>
<dbReference type="SMART" id="SM01383">
    <property type="entry name" value="Ribosomal_L2"/>
    <property type="match status" value="1"/>
</dbReference>
<comment type="similarity">
    <text evidence="3">Belongs to the universal ribosomal protein uL2 family.</text>
</comment>
<evidence type="ECO:0000256" key="6">
    <source>
        <dbReference type="ARBA" id="ARBA00023015"/>
    </source>
</evidence>
<evidence type="ECO:0000256" key="10">
    <source>
        <dbReference type="ARBA" id="ARBA00023242"/>
    </source>
</evidence>
<evidence type="ECO:0000313" key="16">
    <source>
        <dbReference type="EMBL" id="KFX47599.1"/>
    </source>
</evidence>
<dbReference type="InterPro" id="IPR022669">
    <property type="entry name" value="Ribosomal_uL2_C"/>
</dbReference>
<dbReference type="CDD" id="cd00067">
    <property type="entry name" value="GAL4"/>
    <property type="match status" value="1"/>
</dbReference>
<dbReference type="Pfam" id="PF00181">
    <property type="entry name" value="Ribosomal_L2_N"/>
    <property type="match status" value="1"/>
</dbReference>
<dbReference type="GO" id="GO:0006351">
    <property type="term" value="P:DNA-templated transcription"/>
    <property type="evidence" value="ECO:0007669"/>
    <property type="project" value="InterPro"/>
</dbReference>
<evidence type="ECO:0000256" key="1">
    <source>
        <dbReference type="ARBA" id="ARBA00004123"/>
    </source>
</evidence>
<dbReference type="SUPFAM" id="SSF50104">
    <property type="entry name" value="Translation proteins SH3-like domain"/>
    <property type="match status" value="1"/>
</dbReference>
<dbReference type="EMBL" id="JPOX01000014">
    <property type="protein sequence ID" value="KFX47599.1"/>
    <property type="molecule type" value="Genomic_DNA"/>
</dbReference>
<dbReference type="PROSITE" id="PS50048">
    <property type="entry name" value="ZN2_CY6_FUNGAL_2"/>
    <property type="match status" value="1"/>
</dbReference>
<dbReference type="PANTHER" id="PTHR47338">
    <property type="entry name" value="ZN(II)2CYS6 TRANSCRIPTION FACTOR (EUROFUNG)-RELATED"/>
    <property type="match status" value="1"/>
</dbReference>
<evidence type="ECO:0000256" key="12">
    <source>
        <dbReference type="ARBA" id="ARBA00037226"/>
    </source>
</evidence>
<dbReference type="InterPro" id="IPR036864">
    <property type="entry name" value="Zn2-C6_fun-type_DNA-bd_sf"/>
</dbReference>
<dbReference type="InterPro" id="IPR007219">
    <property type="entry name" value="XnlR_reg_dom"/>
</dbReference>
<dbReference type="GO" id="GO:0006412">
    <property type="term" value="P:translation"/>
    <property type="evidence" value="ECO:0007669"/>
    <property type="project" value="InterPro"/>
</dbReference>
<dbReference type="Gene3D" id="4.10.950.10">
    <property type="entry name" value="Ribosomal protein L2, domain 3"/>
    <property type="match status" value="1"/>
</dbReference>
<dbReference type="Gene3D" id="2.40.50.140">
    <property type="entry name" value="Nucleic acid-binding proteins"/>
    <property type="match status" value="1"/>
</dbReference>
<feature type="region of interest" description="Disordered" evidence="14">
    <location>
        <begin position="447"/>
        <end position="509"/>
    </location>
</feature>
<dbReference type="InterPro" id="IPR014722">
    <property type="entry name" value="Rib_uL2_dom2"/>
</dbReference>
<dbReference type="eggNOG" id="ENOG502QVC1">
    <property type="taxonomic scope" value="Eukaryota"/>
</dbReference>
<evidence type="ECO:0000256" key="8">
    <source>
        <dbReference type="ARBA" id="ARBA00023128"/>
    </source>
</evidence>
<sequence>MAVSFQPRLFLRALQLPIRGVSFSSFRSYSSVIQETERPPVEEISSFDPSITFAPPPTRDEAGVLVRSYKPRTPGIRHLRRPINDHIWKGRPIHRLTFPKRGHAKGGRNHSGRITVRHRGGGHKRRIRIVDFARNDPGPHVVERIEHDPGRTAHIALVRAKNNGKLSYILAADGMRAGDVIQSYMPGIPDDLWKSMGGVIDPGVLAARTAWRGNCLPLHMIPVGTLIFNVGLRPGKGGQLCRSAGTFATVIAKGTEQQKNEERKQQLEAEAGTGETEQKRLTQRDYQKIKRDANHVTIRLQSGEVRLIHMDCCATVGVASNPNYQYTQLGKAGRSRWLNIRPTVRGLAMNAMDHPHGGGRGKSKGNVHPKSPWGIPTKSGYKTRPKWKINKAVVVPPSLFVTNGRDVGEHPPTSGLTNPNIKRRSPPIISQHGAVIQLAVHPVLQREATATSSDQHREPRTIPTMAEQDDDYFNDLSRQSVSQDANQSQSGNTGGNTSPAEDDGNPIPRPKRMACIVCRKRKLRCDGQKPSCGTCARVGHNCTYDEVRKKSGPKRGYVKQLEARLAQVEILLKNQEPENSWNEPSHNTLPSTSMPPTTSNPMSGVGDILNFVNGSTSQIPDTMRQAQGSQNGAPTANSSFDPESSWEVISLGLEEPLPTQDVIDELFDIFFAKIHPSHPMIHRPRFFASMNLAPHMRPPVCLRYIMWALAASITPKYSFLEEHLYARARKYIHLDEMKGHGEHMVSVSHCQAWVLISLYEFKQMFFPRAWVSVGRGARMAAMMCFNRLDGVGLDVKHCVPPPVDWVEREERRRTFWMCFSQDRYASIGTGWPMVFDERDIMTNLPSSEEAYLTGTPETAPSLKDVLAGDIANLSPLGSVAVMACIFGLNLTHLHRPDPHDREDDVNGEFWKRHRAYDNILLNISLSLPHTLRLPQGISDPNIIFSNMAIHTSTICLHQAAIFKAEKHKMNQIAAESKRRCIIAADQISSIMKMVSHTDLSLLNPFSAFCLYVAARVFVQYLKSRPEGQAVKSSLQFLLTALGALKQFSALTESFLIQLDVDLSGTTFGSSMQSMRSKQAAESLSSINQYCTPIINIRSSEADAITEANLNRDVTANQPSPGTSASQSFGSLPNRQRSNNTPRNDQQPLGVRRNTALDLTDATNNHSPQQDDIAMLTNFDMDVSPVVSGGSEHMHSENASPQTMNSSSNHSNTAFTPPGMEQTSMGGQFNNLPAKSSMDPSHIDFSTGIDGFSNNSNVSFSPLFDSNAMNTGMDSLGLEKPLPLHENWRGRAQNSGATNNGLGDMMGNTNNFSEQQFELLLQGMGWNGWNDAS</sequence>
<dbReference type="PROSITE" id="PS00463">
    <property type="entry name" value="ZN2_CY6_FUNGAL_1"/>
    <property type="match status" value="1"/>
</dbReference>
<evidence type="ECO:0000256" key="14">
    <source>
        <dbReference type="SAM" id="MobiDB-lite"/>
    </source>
</evidence>
<feature type="compositionally biased region" description="Polar residues" evidence="14">
    <location>
        <begin position="476"/>
        <end position="499"/>
    </location>
</feature>
<evidence type="ECO:0000256" key="13">
    <source>
        <dbReference type="ARBA" id="ARBA00069872"/>
    </source>
</evidence>
<keyword evidence="5 16" id="KW-0689">Ribosomal protein</keyword>
<dbReference type="SMART" id="SM01382">
    <property type="entry name" value="Ribosomal_L2_C"/>
    <property type="match status" value="1"/>
</dbReference>
<feature type="region of interest" description="Disordered" evidence="14">
    <location>
        <begin position="575"/>
        <end position="600"/>
    </location>
</feature>
<accession>A0A093VCA7</accession>
<dbReference type="GO" id="GO:0005739">
    <property type="term" value="C:mitochondrion"/>
    <property type="evidence" value="ECO:0007669"/>
    <property type="project" value="UniProtKB-SubCell"/>
</dbReference>
<dbReference type="InterPro" id="IPR022666">
    <property type="entry name" value="Ribosomal_uL2_RNA-bd_dom"/>
</dbReference>
<name>A0A093VCA7_TALMA</name>
<keyword evidence="8" id="KW-0496">Mitochondrion</keyword>
<protein>
    <recommendedName>
        <fullName evidence="13">Large ribosomal subunit protein uL2m</fullName>
    </recommendedName>
</protein>
<dbReference type="Gene3D" id="2.30.30.30">
    <property type="match status" value="1"/>
</dbReference>
<feature type="domain" description="Zn(2)-C6 fungal-type" evidence="15">
    <location>
        <begin position="514"/>
        <end position="544"/>
    </location>
</feature>
<dbReference type="CDD" id="cd12148">
    <property type="entry name" value="fungal_TF_MHR"/>
    <property type="match status" value="1"/>
</dbReference>
<dbReference type="InterPro" id="IPR008991">
    <property type="entry name" value="Translation_prot_SH3-like_sf"/>
</dbReference>
<dbReference type="Pfam" id="PF04082">
    <property type="entry name" value="Fungal_trans"/>
    <property type="match status" value="1"/>
</dbReference>
<evidence type="ECO:0000256" key="2">
    <source>
        <dbReference type="ARBA" id="ARBA00004173"/>
    </source>
</evidence>
<organism evidence="16">
    <name type="scientific">Talaromyces marneffei PM1</name>
    <dbReference type="NCBI Taxonomy" id="1077442"/>
    <lineage>
        <taxon>Eukaryota</taxon>
        <taxon>Fungi</taxon>
        <taxon>Dikarya</taxon>
        <taxon>Ascomycota</taxon>
        <taxon>Pezizomycotina</taxon>
        <taxon>Eurotiomycetes</taxon>
        <taxon>Eurotiomycetidae</taxon>
        <taxon>Eurotiales</taxon>
        <taxon>Trichocomaceae</taxon>
        <taxon>Talaromyces</taxon>
        <taxon>Talaromyces sect. Talaromyces</taxon>
    </lineage>
</organism>
<dbReference type="InterPro" id="IPR014726">
    <property type="entry name" value="Ribosomal_uL2_dom3"/>
</dbReference>
<gene>
    <name evidence="16" type="ORF">GQ26_0140450</name>
</gene>
<keyword evidence="4" id="KW-0479">Metal-binding</keyword>
<feature type="region of interest" description="Disordered" evidence="14">
    <location>
        <begin position="1183"/>
        <end position="1233"/>
    </location>
</feature>
<feature type="region of interest" description="Disordered" evidence="14">
    <location>
        <begin position="1113"/>
        <end position="1150"/>
    </location>
</feature>
<dbReference type="Pfam" id="PF00172">
    <property type="entry name" value="Zn_clus"/>
    <property type="match status" value="1"/>
</dbReference>
<dbReference type="GO" id="GO:0000981">
    <property type="term" value="F:DNA-binding transcription factor activity, RNA polymerase II-specific"/>
    <property type="evidence" value="ECO:0007669"/>
    <property type="project" value="InterPro"/>
</dbReference>
<keyword evidence="9" id="KW-0804">Transcription</keyword>
<dbReference type="GO" id="GO:0003735">
    <property type="term" value="F:structural constituent of ribosome"/>
    <property type="evidence" value="ECO:0007669"/>
    <property type="project" value="InterPro"/>
</dbReference>
<dbReference type="InterPro" id="IPR012340">
    <property type="entry name" value="NA-bd_OB-fold"/>
</dbReference>
<evidence type="ECO:0000256" key="4">
    <source>
        <dbReference type="ARBA" id="ARBA00022723"/>
    </source>
</evidence>
<feature type="compositionally biased region" description="Polar residues" evidence="14">
    <location>
        <begin position="1196"/>
        <end position="1233"/>
    </location>
</feature>
<evidence type="ECO:0000256" key="7">
    <source>
        <dbReference type="ARBA" id="ARBA00023125"/>
    </source>
</evidence>
<feature type="compositionally biased region" description="Polar residues" evidence="14">
    <location>
        <begin position="577"/>
        <end position="586"/>
    </location>
</feature>
<comment type="function">
    <text evidence="12">Component of the mitochondrial ribosome (mitoribosome), a dedicated translation machinery responsible for the synthesis of mitochondrial genome-encoded proteins, including at least some of the essential transmembrane subunits of the mitochondrial respiratory chain. The mitoribosomes are attached to the mitochondrial inner membrane and translation products are cotranslationally integrated into the membrane.</text>
</comment>
<feature type="region of interest" description="Disordered" evidence="14">
    <location>
        <begin position="404"/>
        <end position="426"/>
    </location>
</feature>
<comment type="caution">
    <text evidence="16">The sequence shown here is derived from an EMBL/GenBank/DDBJ whole genome shotgun (WGS) entry which is preliminary data.</text>
</comment>
<feature type="region of interest" description="Disordered" evidence="14">
    <location>
        <begin position="98"/>
        <end position="120"/>
    </location>
</feature>
<dbReference type="GO" id="GO:1990904">
    <property type="term" value="C:ribonucleoprotein complex"/>
    <property type="evidence" value="ECO:0007669"/>
    <property type="project" value="UniProtKB-KW"/>
</dbReference>
<keyword evidence="6" id="KW-0805">Transcription regulation</keyword>
<evidence type="ECO:0000256" key="9">
    <source>
        <dbReference type="ARBA" id="ARBA00023163"/>
    </source>
</evidence>
<keyword evidence="7" id="KW-0238">DNA-binding</keyword>
<dbReference type="GO" id="GO:0008270">
    <property type="term" value="F:zinc ion binding"/>
    <property type="evidence" value="ECO:0007669"/>
    <property type="project" value="InterPro"/>
</dbReference>
<feature type="region of interest" description="Disordered" evidence="14">
    <location>
        <begin position="256"/>
        <end position="284"/>
    </location>
</feature>
<feature type="compositionally biased region" description="Basic and acidic residues" evidence="14">
    <location>
        <begin position="256"/>
        <end position="267"/>
    </location>
</feature>
<dbReference type="SMART" id="SM00906">
    <property type="entry name" value="Fungal_trans"/>
    <property type="match status" value="1"/>
</dbReference>
<dbReference type="HOGENOM" id="CLU_258995_0_0_1"/>